<comment type="subcellular location">
    <subcellularLocation>
        <location evidence="12">Cytoplasm</location>
    </subcellularLocation>
</comment>
<sequence length="531" mass="58864">METLKYDFVIVGSGLAGIAAAYLLSSHGSVLLLSKDFPTESNSFAAQGGMAAAIGMDDNVNLHAKDTLETGNGLSDPRAVQCLAETAPRIVHWLQEIGVSFDQSSTGQISLGLEGAHSRRRILHAGGDATGRKLMEALMVALKERPNIHQLVNMHVLTLLQNQNGRVIGARAQFANRTQEKIEFYARRAVILATGGVGQLFQRTTNPRGATGDGLVLAYDAGASLRNLEFIQFHPTTLYFNGFPAFLISEAVRGAGGILVDDFGEAVMKDYPLRDLEARDLVARKIYQRMQEGRHVYLDCRHIQNFQQKFPNIFARCISYGIHPTRDLLPVFPAAHFMMGGIATEMNGQTDVEGLYAIGEVACTGAHGANRLASNSLLECLVMAFALDEHFRSENNEESEVNVSLTQYQMERIPDSQELLDQVQKVMWKAVGIVRDQCSLDKGLKTIVELQQKHPQSGLLCTARWIIASAISRQESRGAHFREDFPVPDPRLHHVDTWLRREEFPSIYKDACDDFNISQKIRRLSVVMAEV</sequence>
<evidence type="ECO:0000256" key="11">
    <source>
        <dbReference type="NCBIfam" id="TIGR00551"/>
    </source>
</evidence>
<keyword evidence="8 12" id="KW-0274">FAD</keyword>
<dbReference type="PRINTS" id="PR00368">
    <property type="entry name" value="FADPNR"/>
</dbReference>
<dbReference type="NCBIfam" id="TIGR00551">
    <property type="entry name" value="nadB"/>
    <property type="match status" value="1"/>
</dbReference>
<dbReference type="InterPro" id="IPR015939">
    <property type="entry name" value="Fum_Rdtase/Succ_DH_flav-like_C"/>
</dbReference>
<dbReference type="Gene3D" id="3.50.50.60">
    <property type="entry name" value="FAD/NAD(P)-binding domain"/>
    <property type="match status" value="1"/>
</dbReference>
<evidence type="ECO:0000256" key="9">
    <source>
        <dbReference type="ARBA" id="ARBA00023002"/>
    </source>
</evidence>
<keyword evidence="9 12" id="KW-0560">Oxidoreductase</keyword>
<keyword evidence="13" id="KW-0812">Transmembrane</keyword>
<dbReference type="EMBL" id="FRAF01000014">
    <property type="protein sequence ID" value="SHK45113.1"/>
    <property type="molecule type" value="Genomic_DNA"/>
</dbReference>
<comment type="cofactor">
    <cofactor evidence="1 12">
        <name>FAD</name>
        <dbReference type="ChEBI" id="CHEBI:57692"/>
    </cofactor>
</comment>
<dbReference type="STRING" id="1830138.SAMN05443507_1148"/>
<dbReference type="EC" id="1.4.3.16" evidence="4 11"/>
<evidence type="ECO:0000256" key="4">
    <source>
        <dbReference type="ARBA" id="ARBA00012173"/>
    </source>
</evidence>
<evidence type="ECO:0000259" key="15">
    <source>
        <dbReference type="Pfam" id="PF02910"/>
    </source>
</evidence>
<evidence type="ECO:0000256" key="5">
    <source>
        <dbReference type="ARBA" id="ARBA00021901"/>
    </source>
</evidence>
<keyword evidence="17" id="KW-1185">Reference proteome</keyword>
<evidence type="ECO:0000256" key="7">
    <source>
        <dbReference type="ARBA" id="ARBA00022642"/>
    </source>
</evidence>
<reference evidence="17" key="1">
    <citation type="submission" date="2016-11" db="EMBL/GenBank/DDBJ databases">
        <authorList>
            <person name="Varghese N."/>
            <person name="Submissions S."/>
        </authorList>
    </citation>
    <scope>NUCLEOTIDE SEQUENCE [LARGE SCALE GENOMIC DNA]</scope>
    <source>
        <strain evidence="17">USBA-503</strain>
    </source>
</reference>
<dbReference type="AlphaFoldDB" id="A0A1M6SK87"/>
<dbReference type="RefSeq" id="WP_072874281.1">
    <property type="nucleotide sequence ID" value="NZ_FRAF01000014.1"/>
</dbReference>
<dbReference type="InterPro" id="IPR003953">
    <property type="entry name" value="FAD-dep_OxRdtase_2_FAD-bd"/>
</dbReference>
<dbReference type="OrthoDB" id="9806724at2"/>
<dbReference type="InterPro" id="IPR037099">
    <property type="entry name" value="Fum_R/Succ_DH_flav-like_C_sf"/>
</dbReference>
<dbReference type="SUPFAM" id="SSF46977">
    <property type="entry name" value="Succinate dehydrogenase/fumarate reductase flavoprotein C-terminal domain"/>
    <property type="match status" value="1"/>
</dbReference>
<dbReference type="PANTHER" id="PTHR42716:SF2">
    <property type="entry name" value="L-ASPARTATE OXIDASE, CHLOROPLASTIC"/>
    <property type="match status" value="1"/>
</dbReference>
<feature type="transmembrane region" description="Helical" evidence="13">
    <location>
        <begin position="6"/>
        <end position="25"/>
    </location>
</feature>
<dbReference type="SUPFAM" id="SSF56425">
    <property type="entry name" value="Succinate dehydrogenase/fumarate reductase flavoprotein, catalytic domain"/>
    <property type="match status" value="1"/>
</dbReference>
<dbReference type="GO" id="GO:0008734">
    <property type="term" value="F:L-aspartate oxidase activity"/>
    <property type="evidence" value="ECO:0007669"/>
    <property type="project" value="UniProtKB-UniRule"/>
</dbReference>
<dbReference type="GO" id="GO:0033765">
    <property type="term" value="F:steroid dehydrogenase activity, acting on the CH-CH group of donors"/>
    <property type="evidence" value="ECO:0007669"/>
    <property type="project" value="UniProtKB-ARBA"/>
</dbReference>
<evidence type="ECO:0000256" key="12">
    <source>
        <dbReference type="RuleBase" id="RU362049"/>
    </source>
</evidence>
<keyword evidence="13" id="KW-0472">Membrane</keyword>
<dbReference type="Proteomes" id="UP000184016">
    <property type="component" value="Unassembled WGS sequence"/>
</dbReference>
<dbReference type="InterPro" id="IPR027477">
    <property type="entry name" value="Succ_DH/fumarate_Rdtase_cat_sf"/>
</dbReference>
<dbReference type="PRINTS" id="PR00411">
    <property type="entry name" value="PNDRDTASEI"/>
</dbReference>
<keyword evidence="13" id="KW-1133">Transmembrane helix</keyword>
<accession>A0A1M6SK87</accession>
<dbReference type="GO" id="GO:0005737">
    <property type="term" value="C:cytoplasm"/>
    <property type="evidence" value="ECO:0007669"/>
    <property type="project" value="UniProtKB-SubCell"/>
</dbReference>
<gene>
    <name evidence="16" type="ORF">SAMN05443507_1148</name>
</gene>
<evidence type="ECO:0000256" key="1">
    <source>
        <dbReference type="ARBA" id="ARBA00001974"/>
    </source>
</evidence>
<comment type="similarity">
    <text evidence="3 12">Belongs to the FAD-dependent oxidoreductase 2 family. NadB subfamily.</text>
</comment>
<evidence type="ECO:0000256" key="3">
    <source>
        <dbReference type="ARBA" id="ARBA00008562"/>
    </source>
</evidence>
<dbReference type="InterPro" id="IPR036188">
    <property type="entry name" value="FAD/NAD-bd_sf"/>
</dbReference>
<proteinExistence type="inferred from homology"/>
<dbReference type="Pfam" id="PF00890">
    <property type="entry name" value="FAD_binding_2"/>
    <property type="match status" value="1"/>
</dbReference>
<name>A0A1M6SK87_9BACL</name>
<comment type="function">
    <text evidence="12">Catalyzes the oxidation of L-aspartate to iminoaspartate.</text>
</comment>
<dbReference type="Gene3D" id="3.90.700.10">
    <property type="entry name" value="Succinate dehydrogenase/fumarate reductase flavoprotein, catalytic domain"/>
    <property type="match status" value="1"/>
</dbReference>
<feature type="domain" description="Fumarate reductase/succinate dehydrogenase flavoprotein-like C-terminal" evidence="15">
    <location>
        <begin position="459"/>
        <end position="489"/>
    </location>
</feature>
<dbReference type="UniPathway" id="UPA00253">
    <property type="reaction ID" value="UER00326"/>
</dbReference>
<dbReference type="FunFam" id="3.90.700.10:FF:000002">
    <property type="entry name" value="L-aspartate oxidase"/>
    <property type="match status" value="1"/>
</dbReference>
<dbReference type="PANTHER" id="PTHR42716">
    <property type="entry name" value="L-ASPARTATE OXIDASE"/>
    <property type="match status" value="1"/>
</dbReference>
<keyword evidence="7 12" id="KW-0662">Pyridine nucleotide biosynthesis</keyword>
<feature type="domain" description="FAD-dependent oxidoreductase 2 FAD-binding" evidence="14">
    <location>
        <begin position="7"/>
        <end position="377"/>
    </location>
</feature>
<comment type="catalytic activity">
    <reaction evidence="10">
        <text>L-aspartate + O2 = iminosuccinate + H2O2</text>
        <dbReference type="Rhea" id="RHEA:25876"/>
        <dbReference type="ChEBI" id="CHEBI:15379"/>
        <dbReference type="ChEBI" id="CHEBI:16240"/>
        <dbReference type="ChEBI" id="CHEBI:29991"/>
        <dbReference type="ChEBI" id="CHEBI:77875"/>
        <dbReference type="EC" id="1.4.3.16"/>
    </reaction>
    <physiologicalReaction direction="left-to-right" evidence="10">
        <dbReference type="Rhea" id="RHEA:25877"/>
    </physiologicalReaction>
</comment>
<keyword evidence="6 12" id="KW-0285">Flavoprotein</keyword>
<evidence type="ECO:0000256" key="13">
    <source>
        <dbReference type="SAM" id="Phobius"/>
    </source>
</evidence>
<dbReference type="Pfam" id="PF02910">
    <property type="entry name" value="Succ_DH_flav_C"/>
    <property type="match status" value="1"/>
</dbReference>
<protein>
    <recommendedName>
        <fullName evidence="5 11">L-aspartate oxidase</fullName>
        <ecNumber evidence="4 11">1.4.3.16</ecNumber>
    </recommendedName>
</protein>
<evidence type="ECO:0000256" key="8">
    <source>
        <dbReference type="ARBA" id="ARBA00022827"/>
    </source>
</evidence>
<dbReference type="Gene3D" id="1.20.58.100">
    <property type="entry name" value="Fumarate reductase/succinate dehydrogenase flavoprotein-like, C-terminal domain"/>
    <property type="match status" value="1"/>
</dbReference>
<dbReference type="GO" id="GO:0034628">
    <property type="term" value="P:'de novo' NAD+ biosynthetic process from L-aspartate"/>
    <property type="evidence" value="ECO:0007669"/>
    <property type="project" value="TreeGrafter"/>
</dbReference>
<dbReference type="SUPFAM" id="SSF51905">
    <property type="entry name" value="FAD/NAD(P)-binding domain"/>
    <property type="match status" value="1"/>
</dbReference>
<evidence type="ECO:0000256" key="2">
    <source>
        <dbReference type="ARBA" id="ARBA00004950"/>
    </source>
</evidence>
<evidence type="ECO:0000256" key="10">
    <source>
        <dbReference type="ARBA" id="ARBA00048305"/>
    </source>
</evidence>
<dbReference type="InterPro" id="IPR005288">
    <property type="entry name" value="NadB"/>
</dbReference>
<evidence type="ECO:0000259" key="14">
    <source>
        <dbReference type="Pfam" id="PF00890"/>
    </source>
</evidence>
<comment type="pathway">
    <text evidence="2 12">Cofactor biosynthesis; NAD(+) biosynthesis; iminoaspartate from L-aspartate (oxidase route): step 1/1.</text>
</comment>
<evidence type="ECO:0000313" key="16">
    <source>
        <dbReference type="EMBL" id="SHK45113.1"/>
    </source>
</evidence>
<organism evidence="16 17">
    <name type="scientific">Alicyclobacillus tolerans</name>
    <dbReference type="NCBI Taxonomy" id="90970"/>
    <lineage>
        <taxon>Bacteria</taxon>
        <taxon>Bacillati</taxon>
        <taxon>Bacillota</taxon>
        <taxon>Bacilli</taxon>
        <taxon>Bacillales</taxon>
        <taxon>Alicyclobacillaceae</taxon>
        <taxon>Alicyclobacillus</taxon>
    </lineage>
</organism>
<evidence type="ECO:0000256" key="6">
    <source>
        <dbReference type="ARBA" id="ARBA00022630"/>
    </source>
</evidence>
<evidence type="ECO:0000313" key="17">
    <source>
        <dbReference type="Proteomes" id="UP000184016"/>
    </source>
</evidence>